<evidence type="ECO:0000313" key="1">
    <source>
        <dbReference type="EMBL" id="VDN40262.1"/>
    </source>
</evidence>
<organism evidence="3">
    <name type="scientific">Gongylonema pulchrum</name>
    <dbReference type="NCBI Taxonomy" id="637853"/>
    <lineage>
        <taxon>Eukaryota</taxon>
        <taxon>Metazoa</taxon>
        <taxon>Ecdysozoa</taxon>
        <taxon>Nematoda</taxon>
        <taxon>Chromadorea</taxon>
        <taxon>Rhabditida</taxon>
        <taxon>Spirurina</taxon>
        <taxon>Spiruromorpha</taxon>
        <taxon>Spiruroidea</taxon>
        <taxon>Gongylonematidae</taxon>
        <taxon>Gongylonema</taxon>
    </lineage>
</organism>
<accession>A0A183ENQ2</accession>
<evidence type="ECO:0000313" key="2">
    <source>
        <dbReference type="Proteomes" id="UP000271098"/>
    </source>
</evidence>
<evidence type="ECO:0000313" key="3">
    <source>
        <dbReference type="WBParaSite" id="GPUH_0002262001-mRNA-1"/>
    </source>
</evidence>
<dbReference type="AlphaFoldDB" id="A0A183ENQ2"/>
<dbReference type="EMBL" id="UYRT01095451">
    <property type="protein sequence ID" value="VDN40262.1"/>
    <property type="molecule type" value="Genomic_DNA"/>
</dbReference>
<dbReference type="Proteomes" id="UP000271098">
    <property type="component" value="Unassembled WGS sequence"/>
</dbReference>
<protein>
    <submittedName>
        <fullName evidence="1 3">Uncharacterized protein</fullName>
    </submittedName>
</protein>
<gene>
    <name evidence="1" type="ORF">GPUH_LOCUS22594</name>
</gene>
<proteinExistence type="predicted"/>
<reference evidence="3" key="1">
    <citation type="submission" date="2016-06" db="UniProtKB">
        <authorList>
            <consortium name="WormBaseParasite"/>
        </authorList>
    </citation>
    <scope>IDENTIFICATION</scope>
</reference>
<name>A0A183ENQ2_9BILA</name>
<dbReference type="WBParaSite" id="GPUH_0002262001-mRNA-1">
    <property type="protein sequence ID" value="GPUH_0002262001-mRNA-1"/>
    <property type="gene ID" value="GPUH_0002262001"/>
</dbReference>
<sequence>MLEREESRKMVRIASPHYLKPSMSMAYWKVQLRRGSTLPMRIPAPLQFNHCFDGKLALARIRELGREFDS</sequence>
<keyword evidence="2" id="KW-1185">Reference proteome</keyword>
<reference evidence="1 2" key="2">
    <citation type="submission" date="2018-11" db="EMBL/GenBank/DDBJ databases">
        <authorList>
            <consortium name="Pathogen Informatics"/>
        </authorList>
    </citation>
    <scope>NUCLEOTIDE SEQUENCE [LARGE SCALE GENOMIC DNA]</scope>
</reference>